<keyword evidence="1" id="KW-0812">Transmembrane</keyword>
<feature type="non-terminal residue" evidence="2">
    <location>
        <position position="104"/>
    </location>
</feature>
<gene>
    <name evidence="2" type="ORF">CO007_05560</name>
</gene>
<name>A0A2M8GL27_9BACT</name>
<comment type="caution">
    <text evidence="2">The sequence shown here is derived from an EMBL/GenBank/DDBJ whole genome shotgun (WGS) entry which is preliminary data.</text>
</comment>
<evidence type="ECO:0000313" key="3">
    <source>
        <dbReference type="Proteomes" id="UP000229370"/>
    </source>
</evidence>
<proteinExistence type="predicted"/>
<evidence type="ECO:0000313" key="2">
    <source>
        <dbReference type="EMBL" id="PJC81260.1"/>
    </source>
</evidence>
<keyword evidence="1" id="KW-0472">Membrane</keyword>
<dbReference type="AlphaFoldDB" id="A0A2M8GL27"/>
<reference evidence="3" key="1">
    <citation type="submission" date="2017-09" db="EMBL/GenBank/DDBJ databases">
        <title>Depth-based differentiation of microbial function through sediment-hosted aquifers and enrichment of novel symbionts in the deep terrestrial subsurface.</title>
        <authorList>
            <person name="Probst A.J."/>
            <person name="Ladd B."/>
            <person name="Jarett J.K."/>
            <person name="Geller-Mcgrath D.E."/>
            <person name="Sieber C.M.K."/>
            <person name="Emerson J.B."/>
            <person name="Anantharaman K."/>
            <person name="Thomas B.C."/>
            <person name="Malmstrom R."/>
            <person name="Stieglmeier M."/>
            <person name="Klingl A."/>
            <person name="Woyke T."/>
            <person name="Ryan C.M."/>
            <person name="Banfield J.F."/>
        </authorList>
    </citation>
    <scope>NUCLEOTIDE SEQUENCE [LARGE SCALE GENOMIC DNA]</scope>
</reference>
<sequence length="104" mass="12245">MAKRWIKSAFNNKFVKGGLFFTLANFLGGFLNYLFNSLSGKLLGPAKYSEITALFSYLTIFSLPITVITVDIIRRLGEKGKLRLSYFKMGEDWFWQRIYHWRYL</sequence>
<feature type="transmembrane region" description="Helical" evidence="1">
    <location>
        <begin position="14"/>
        <end position="34"/>
    </location>
</feature>
<organism evidence="2 3">
    <name type="scientific">Candidatus Roizmanbacteria bacterium CG_4_8_14_3_um_filter_36_10</name>
    <dbReference type="NCBI Taxonomy" id="1974834"/>
    <lineage>
        <taxon>Bacteria</taxon>
        <taxon>Candidatus Roizmaniibacteriota</taxon>
    </lineage>
</organism>
<dbReference type="EMBL" id="PFQK01000096">
    <property type="protein sequence ID" value="PJC81260.1"/>
    <property type="molecule type" value="Genomic_DNA"/>
</dbReference>
<evidence type="ECO:0000256" key="1">
    <source>
        <dbReference type="SAM" id="Phobius"/>
    </source>
</evidence>
<accession>A0A2M8GL27</accession>
<feature type="transmembrane region" description="Helical" evidence="1">
    <location>
        <begin position="54"/>
        <end position="73"/>
    </location>
</feature>
<keyword evidence="1" id="KW-1133">Transmembrane helix</keyword>
<dbReference type="Proteomes" id="UP000229370">
    <property type="component" value="Unassembled WGS sequence"/>
</dbReference>
<protein>
    <submittedName>
        <fullName evidence="2">Uncharacterized protein</fullName>
    </submittedName>
</protein>